<comment type="caution">
    <text evidence="3">The sequence shown here is derived from an EMBL/GenBank/DDBJ whole genome shotgun (WGS) entry which is preliminary data.</text>
</comment>
<keyword evidence="2" id="KW-0119">Carbohydrate metabolism</keyword>
<protein>
    <recommendedName>
        <fullName evidence="2">Alpha-1,4 glucan phosphorylase</fullName>
        <ecNumber evidence="2">2.4.1.1</ecNumber>
    </recommendedName>
</protein>
<dbReference type="Proteomes" id="UP001157125">
    <property type="component" value="Unassembled WGS sequence"/>
</dbReference>
<evidence type="ECO:0000256" key="2">
    <source>
        <dbReference type="RuleBase" id="RU000587"/>
    </source>
</evidence>
<keyword evidence="4" id="KW-1185">Reference proteome</keyword>
<comment type="cofactor">
    <cofactor evidence="2">
        <name>pyridoxal 5'-phosphate</name>
        <dbReference type="ChEBI" id="CHEBI:597326"/>
    </cofactor>
</comment>
<name>A0ABQ6ICL2_9MICO</name>
<comment type="function">
    <text evidence="2">Allosteric enzyme that catalyzes the rate-limiting step in glycogen catabolism, the phosphorolytic cleavage of glycogen to produce glucose-1-phosphate, and plays a central role in maintaining cellular and organismal glucose homeostasis.</text>
</comment>
<dbReference type="PANTHER" id="PTHR11468">
    <property type="entry name" value="GLYCOGEN PHOSPHORYLASE"/>
    <property type="match status" value="1"/>
</dbReference>
<dbReference type="EMBL" id="BSUN01000001">
    <property type="protein sequence ID" value="GMA35573.1"/>
    <property type="molecule type" value="Genomic_DNA"/>
</dbReference>
<dbReference type="Pfam" id="PF00343">
    <property type="entry name" value="Phosphorylase"/>
    <property type="match status" value="1"/>
</dbReference>
<evidence type="ECO:0000256" key="1">
    <source>
        <dbReference type="ARBA" id="ARBA00006047"/>
    </source>
</evidence>
<keyword evidence="2" id="KW-0808">Transferase</keyword>
<accession>A0ABQ6ICL2</accession>
<comment type="catalytic activity">
    <reaction evidence="2">
        <text>[(1-&gt;4)-alpha-D-glucosyl](n) + phosphate = [(1-&gt;4)-alpha-D-glucosyl](n-1) + alpha-D-glucose 1-phosphate</text>
        <dbReference type="Rhea" id="RHEA:41732"/>
        <dbReference type="Rhea" id="RHEA-COMP:9584"/>
        <dbReference type="Rhea" id="RHEA-COMP:9586"/>
        <dbReference type="ChEBI" id="CHEBI:15444"/>
        <dbReference type="ChEBI" id="CHEBI:43474"/>
        <dbReference type="ChEBI" id="CHEBI:58601"/>
        <dbReference type="EC" id="2.4.1.1"/>
    </reaction>
</comment>
<evidence type="ECO:0000313" key="3">
    <source>
        <dbReference type="EMBL" id="GMA35573.1"/>
    </source>
</evidence>
<dbReference type="SUPFAM" id="SSF53756">
    <property type="entry name" value="UDP-Glycosyltransferase/glycogen phosphorylase"/>
    <property type="match status" value="1"/>
</dbReference>
<evidence type="ECO:0000313" key="4">
    <source>
        <dbReference type="Proteomes" id="UP001157125"/>
    </source>
</evidence>
<keyword evidence="2" id="KW-0328">Glycosyltransferase</keyword>
<dbReference type="PANTHER" id="PTHR11468:SF3">
    <property type="entry name" value="GLYCOGEN PHOSPHORYLASE, LIVER FORM"/>
    <property type="match status" value="1"/>
</dbReference>
<organism evidence="3 4">
    <name type="scientific">Demequina litorisediminis</name>
    <dbReference type="NCBI Taxonomy" id="1849022"/>
    <lineage>
        <taxon>Bacteria</taxon>
        <taxon>Bacillati</taxon>
        <taxon>Actinomycetota</taxon>
        <taxon>Actinomycetes</taxon>
        <taxon>Micrococcales</taxon>
        <taxon>Demequinaceae</taxon>
        <taxon>Demequina</taxon>
    </lineage>
</organism>
<comment type="similarity">
    <text evidence="1 2">Belongs to the glycogen phosphorylase family.</text>
</comment>
<reference evidence="4" key="1">
    <citation type="journal article" date="2019" name="Int. J. Syst. Evol. Microbiol.">
        <title>The Global Catalogue of Microorganisms (GCM) 10K type strain sequencing project: providing services to taxonomists for standard genome sequencing and annotation.</title>
        <authorList>
            <consortium name="The Broad Institute Genomics Platform"/>
            <consortium name="The Broad Institute Genome Sequencing Center for Infectious Disease"/>
            <person name="Wu L."/>
            <person name="Ma J."/>
        </authorList>
    </citation>
    <scope>NUCLEOTIDE SEQUENCE [LARGE SCALE GENOMIC DNA]</scope>
    <source>
        <strain evidence="4">NBRC 112299</strain>
    </source>
</reference>
<dbReference type="EC" id="2.4.1.1" evidence="2"/>
<proteinExistence type="inferred from homology"/>
<sequence length="91" mass="10132">MKFALNGALTIGTDDGANVEIRELVGDDNFFLFGMAEPEVAALATAGYSPEKYYEEDEDLHRALNLLMSGKAHRRRARVLRGVRVRVAHRA</sequence>
<gene>
    <name evidence="3" type="ORF">GCM10025876_17770</name>
</gene>
<dbReference type="InterPro" id="IPR000811">
    <property type="entry name" value="Glyco_trans_35"/>
</dbReference>
<dbReference type="Gene3D" id="3.40.50.2000">
    <property type="entry name" value="Glycogen Phosphorylase B"/>
    <property type="match status" value="1"/>
</dbReference>
<keyword evidence="2" id="KW-0663">Pyridoxal phosphate</keyword>